<dbReference type="Pfam" id="PF00072">
    <property type="entry name" value="Response_reg"/>
    <property type="match status" value="1"/>
</dbReference>
<sequence>MTIPAQQPSAPASSRPTVLIVDDNEIMRSLLKAILREEPYEVVGEARDGVSALESLARLTPDIVLLDVVMPEIDGIEVLRNTRRDYPDTAVIMVTGNASAENVQEALKSGAAGFVVKPFNAAKVMDALTRVRRTLPRFR</sequence>
<dbReference type="AlphaFoldDB" id="A0A5C1E752"/>
<dbReference type="PROSITE" id="PS50110">
    <property type="entry name" value="RESPONSE_REGULATORY"/>
    <property type="match status" value="1"/>
</dbReference>
<evidence type="ECO:0000313" key="3">
    <source>
        <dbReference type="EMBL" id="QEL64683.1"/>
    </source>
</evidence>
<accession>A0A5C1E752</accession>
<keyword evidence="4" id="KW-1185">Reference proteome</keyword>
<evidence type="ECO:0000259" key="2">
    <source>
        <dbReference type="PROSITE" id="PS50110"/>
    </source>
</evidence>
<feature type="modified residue" description="4-aspartylphosphate" evidence="1">
    <location>
        <position position="67"/>
    </location>
</feature>
<feature type="domain" description="Response regulatory" evidence="2">
    <location>
        <begin position="17"/>
        <end position="132"/>
    </location>
</feature>
<dbReference type="RefSeq" id="WP_054622513.1">
    <property type="nucleotide sequence ID" value="NZ_CP022579.1"/>
</dbReference>
<dbReference type="InterPro" id="IPR052048">
    <property type="entry name" value="ST_Response_Regulator"/>
</dbReference>
<name>A0A5C1E752_9RHOO</name>
<dbReference type="SMART" id="SM00448">
    <property type="entry name" value="REC"/>
    <property type="match status" value="1"/>
</dbReference>
<dbReference type="Proteomes" id="UP000323671">
    <property type="component" value="Chromosome"/>
</dbReference>
<dbReference type="KEGG" id="otr:OTERR_12070"/>
<dbReference type="InterPro" id="IPR001789">
    <property type="entry name" value="Sig_transdc_resp-reg_receiver"/>
</dbReference>
<gene>
    <name evidence="3" type="primary">cheY</name>
    <name evidence="3" type="ORF">OTERR_12070</name>
</gene>
<dbReference type="InterPro" id="IPR011006">
    <property type="entry name" value="CheY-like_superfamily"/>
</dbReference>
<organism evidence="3 4">
    <name type="scientific">Oryzomicrobium terrae</name>
    <dbReference type="NCBI Taxonomy" id="1735038"/>
    <lineage>
        <taxon>Bacteria</taxon>
        <taxon>Pseudomonadati</taxon>
        <taxon>Pseudomonadota</taxon>
        <taxon>Betaproteobacteria</taxon>
        <taxon>Rhodocyclales</taxon>
        <taxon>Rhodocyclaceae</taxon>
        <taxon>Oryzomicrobium</taxon>
    </lineage>
</organism>
<evidence type="ECO:0000313" key="4">
    <source>
        <dbReference type="Proteomes" id="UP000323671"/>
    </source>
</evidence>
<dbReference type="Gene3D" id="3.40.50.2300">
    <property type="match status" value="1"/>
</dbReference>
<dbReference type="CDD" id="cd17536">
    <property type="entry name" value="REC_YesN-like"/>
    <property type="match status" value="1"/>
</dbReference>
<proteinExistence type="predicted"/>
<dbReference type="SUPFAM" id="SSF52172">
    <property type="entry name" value="CheY-like"/>
    <property type="match status" value="1"/>
</dbReference>
<keyword evidence="1" id="KW-0597">Phosphoprotein</keyword>
<evidence type="ECO:0000256" key="1">
    <source>
        <dbReference type="PROSITE-ProRule" id="PRU00169"/>
    </source>
</evidence>
<dbReference type="EMBL" id="CP022579">
    <property type="protein sequence ID" value="QEL64683.1"/>
    <property type="molecule type" value="Genomic_DNA"/>
</dbReference>
<protein>
    <submittedName>
        <fullName evidence="3">Two-component system, chemotaxis family, response regulator</fullName>
    </submittedName>
</protein>
<dbReference type="GO" id="GO:0000160">
    <property type="term" value="P:phosphorelay signal transduction system"/>
    <property type="evidence" value="ECO:0007669"/>
    <property type="project" value="InterPro"/>
</dbReference>
<dbReference type="PANTHER" id="PTHR43228:SF1">
    <property type="entry name" value="TWO-COMPONENT RESPONSE REGULATOR ARR22"/>
    <property type="match status" value="1"/>
</dbReference>
<reference evidence="3 4" key="1">
    <citation type="submission" date="2017-07" db="EMBL/GenBank/DDBJ databases">
        <title>Complete genome sequence of Oryzomicrobium terrae TPP412.</title>
        <authorList>
            <person name="Chiu L.-W."/>
            <person name="Lo K.-J."/>
            <person name="Tsai Y.-M."/>
            <person name="Lin S.-S."/>
            <person name="Kuo C.-H."/>
            <person name="Liu C.-T."/>
        </authorList>
    </citation>
    <scope>NUCLEOTIDE SEQUENCE [LARGE SCALE GENOMIC DNA]</scope>
    <source>
        <strain evidence="3 4">TPP412</strain>
    </source>
</reference>
<dbReference type="PANTHER" id="PTHR43228">
    <property type="entry name" value="TWO-COMPONENT RESPONSE REGULATOR"/>
    <property type="match status" value="1"/>
</dbReference>